<protein>
    <recommendedName>
        <fullName evidence="3">Sphingomyelin phosphodiesterase C-terminal domain-containing protein</fullName>
    </recommendedName>
</protein>
<evidence type="ECO:0000313" key="5">
    <source>
        <dbReference type="Proteomes" id="UP000271974"/>
    </source>
</evidence>
<evidence type="ECO:0000313" key="4">
    <source>
        <dbReference type="EMBL" id="RUS86126.1"/>
    </source>
</evidence>
<dbReference type="Pfam" id="PF19272">
    <property type="entry name" value="ASMase_C"/>
    <property type="match status" value="1"/>
</dbReference>
<dbReference type="Proteomes" id="UP000271974">
    <property type="component" value="Unassembled WGS sequence"/>
</dbReference>
<dbReference type="EMBL" id="RQTK01000150">
    <property type="protein sequence ID" value="RUS86126.1"/>
    <property type="molecule type" value="Genomic_DNA"/>
</dbReference>
<dbReference type="GO" id="GO:0005615">
    <property type="term" value="C:extracellular space"/>
    <property type="evidence" value="ECO:0007669"/>
    <property type="project" value="TreeGrafter"/>
</dbReference>
<evidence type="ECO:0000256" key="2">
    <source>
        <dbReference type="ARBA" id="ARBA00023180"/>
    </source>
</evidence>
<organism evidence="4 5">
    <name type="scientific">Elysia chlorotica</name>
    <name type="common">Eastern emerald elysia</name>
    <name type="synonym">Sea slug</name>
    <dbReference type="NCBI Taxonomy" id="188477"/>
    <lineage>
        <taxon>Eukaryota</taxon>
        <taxon>Metazoa</taxon>
        <taxon>Spiralia</taxon>
        <taxon>Lophotrochozoa</taxon>
        <taxon>Mollusca</taxon>
        <taxon>Gastropoda</taxon>
        <taxon>Heterobranchia</taxon>
        <taxon>Euthyneura</taxon>
        <taxon>Panpulmonata</taxon>
        <taxon>Sacoglossa</taxon>
        <taxon>Placobranchoidea</taxon>
        <taxon>Plakobranchidae</taxon>
        <taxon>Elysia</taxon>
    </lineage>
</organism>
<name>A0A3S1BQ92_ELYCH</name>
<dbReference type="PANTHER" id="PTHR10340">
    <property type="entry name" value="SPHINGOMYELIN PHOSPHODIESTERASE"/>
    <property type="match status" value="1"/>
</dbReference>
<dbReference type="AlphaFoldDB" id="A0A3S1BQ92"/>
<dbReference type="InterPro" id="IPR029052">
    <property type="entry name" value="Metallo-depent_PP-like"/>
</dbReference>
<evidence type="ECO:0000256" key="1">
    <source>
        <dbReference type="ARBA" id="ARBA00022801"/>
    </source>
</evidence>
<dbReference type="InterPro" id="IPR045473">
    <property type="entry name" value="ASM_C"/>
</dbReference>
<dbReference type="STRING" id="188477.A0A3S1BQ92"/>
<keyword evidence="2" id="KW-0325">Glycoprotein</keyword>
<feature type="non-terminal residue" evidence="4">
    <location>
        <position position="1"/>
    </location>
</feature>
<dbReference type="SUPFAM" id="SSF56300">
    <property type="entry name" value="Metallo-dependent phosphatases"/>
    <property type="match status" value="1"/>
</dbReference>
<keyword evidence="5" id="KW-1185">Reference proteome</keyword>
<dbReference type="GO" id="GO:0008081">
    <property type="term" value="F:phosphoric diester hydrolase activity"/>
    <property type="evidence" value="ECO:0007669"/>
    <property type="project" value="TreeGrafter"/>
</dbReference>
<dbReference type="PANTHER" id="PTHR10340:SF57">
    <property type="entry name" value="METALLOPHOS DOMAIN-CONTAINING PROTEIN"/>
    <property type="match status" value="1"/>
</dbReference>
<sequence>QHGYYVAEIHPTLWILNFNSLYSYVANIFALLGRLDPVWNKQKDYVRETLERARSENAKVIFTSHMRARYQGTYTEYAEYMESLVAEFSDVITLQIYGHDHDDSFLVHRDPSNSSRVVGTSLSAPSLTPFYNVREGVNPAIRVFTLERDTWAPLDYTQYYMDLEEANNDGEITMKEHYTFTEEYDLPDLSPASFASLSDRIYSDWTDFQRYERNYQILTNGRDRCAEGDTDCRRSLACNTRTAKPCDYVACMRGN</sequence>
<keyword evidence="1" id="KW-0378">Hydrolase</keyword>
<accession>A0A3S1BQ92</accession>
<feature type="domain" description="Sphingomyelin phosphodiesterase C-terminal" evidence="3">
    <location>
        <begin position="121"/>
        <end position="253"/>
    </location>
</feature>
<comment type="caution">
    <text evidence="4">The sequence shown here is derived from an EMBL/GenBank/DDBJ whole genome shotgun (WGS) entry which is preliminary data.</text>
</comment>
<evidence type="ECO:0000259" key="3">
    <source>
        <dbReference type="Pfam" id="PF19272"/>
    </source>
</evidence>
<reference evidence="4 5" key="1">
    <citation type="submission" date="2019-01" db="EMBL/GenBank/DDBJ databases">
        <title>A draft genome assembly of the solar-powered sea slug Elysia chlorotica.</title>
        <authorList>
            <person name="Cai H."/>
            <person name="Li Q."/>
            <person name="Fang X."/>
            <person name="Li J."/>
            <person name="Curtis N.E."/>
            <person name="Altenburger A."/>
            <person name="Shibata T."/>
            <person name="Feng M."/>
            <person name="Maeda T."/>
            <person name="Schwartz J.A."/>
            <person name="Shigenobu S."/>
            <person name="Lundholm N."/>
            <person name="Nishiyama T."/>
            <person name="Yang H."/>
            <person name="Hasebe M."/>
            <person name="Li S."/>
            <person name="Pierce S.K."/>
            <person name="Wang J."/>
        </authorList>
    </citation>
    <scope>NUCLEOTIDE SEQUENCE [LARGE SCALE GENOMIC DNA]</scope>
    <source>
        <strain evidence="4">EC2010</strain>
        <tissue evidence="4">Whole organism of an adult</tissue>
    </source>
</reference>
<dbReference type="OrthoDB" id="6283087at2759"/>
<gene>
    <name evidence="4" type="ORF">EGW08_006146</name>
</gene>
<proteinExistence type="predicted"/>